<dbReference type="AlphaFoldDB" id="A0A8R7R0G3"/>
<evidence type="ECO:0000256" key="1">
    <source>
        <dbReference type="SAM" id="MobiDB-lite"/>
    </source>
</evidence>
<protein>
    <submittedName>
        <fullName evidence="2">Uncharacterized protein</fullName>
    </submittedName>
</protein>
<evidence type="ECO:0000313" key="2">
    <source>
        <dbReference type="EnsemblPlants" id="TuG1812G0700001496.01.T01.cds426901"/>
    </source>
</evidence>
<organism evidence="2 3">
    <name type="scientific">Triticum urartu</name>
    <name type="common">Red wild einkorn</name>
    <name type="synonym">Crithodium urartu</name>
    <dbReference type="NCBI Taxonomy" id="4572"/>
    <lineage>
        <taxon>Eukaryota</taxon>
        <taxon>Viridiplantae</taxon>
        <taxon>Streptophyta</taxon>
        <taxon>Embryophyta</taxon>
        <taxon>Tracheophyta</taxon>
        <taxon>Spermatophyta</taxon>
        <taxon>Magnoliopsida</taxon>
        <taxon>Liliopsida</taxon>
        <taxon>Poales</taxon>
        <taxon>Poaceae</taxon>
        <taxon>BOP clade</taxon>
        <taxon>Pooideae</taxon>
        <taxon>Triticodae</taxon>
        <taxon>Triticeae</taxon>
        <taxon>Triticinae</taxon>
        <taxon>Triticum</taxon>
    </lineage>
</organism>
<name>A0A8R7R0G3_TRIUA</name>
<reference evidence="2" key="3">
    <citation type="submission" date="2022-06" db="UniProtKB">
        <authorList>
            <consortium name="EnsemblPlants"/>
        </authorList>
    </citation>
    <scope>IDENTIFICATION</scope>
</reference>
<dbReference type="Gramene" id="TuG1812G0700001496.01.T01">
    <property type="protein sequence ID" value="TuG1812G0700001496.01.T01.cds426901"/>
    <property type="gene ID" value="TuG1812G0700001496.01"/>
</dbReference>
<reference evidence="3" key="1">
    <citation type="journal article" date="2013" name="Nature">
        <title>Draft genome of the wheat A-genome progenitor Triticum urartu.</title>
        <authorList>
            <person name="Ling H.Q."/>
            <person name="Zhao S."/>
            <person name="Liu D."/>
            <person name="Wang J."/>
            <person name="Sun H."/>
            <person name="Zhang C."/>
            <person name="Fan H."/>
            <person name="Li D."/>
            <person name="Dong L."/>
            <person name="Tao Y."/>
            <person name="Gao C."/>
            <person name="Wu H."/>
            <person name="Li Y."/>
            <person name="Cui Y."/>
            <person name="Guo X."/>
            <person name="Zheng S."/>
            <person name="Wang B."/>
            <person name="Yu K."/>
            <person name="Liang Q."/>
            <person name="Yang W."/>
            <person name="Lou X."/>
            <person name="Chen J."/>
            <person name="Feng M."/>
            <person name="Jian J."/>
            <person name="Zhang X."/>
            <person name="Luo G."/>
            <person name="Jiang Y."/>
            <person name="Liu J."/>
            <person name="Wang Z."/>
            <person name="Sha Y."/>
            <person name="Zhang B."/>
            <person name="Wu H."/>
            <person name="Tang D."/>
            <person name="Shen Q."/>
            <person name="Xue P."/>
            <person name="Zou S."/>
            <person name="Wang X."/>
            <person name="Liu X."/>
            <person name="Wang F."/>
            <person name="Yang Y."/>
            <person name="An X."/>
            <person name="Dong Z."/>
            <person name="Zhang K."/>
            <person name="Zhang X."/>
            <person name="Luo M.C."/>
            <person name="Dvorak J."/>
            <person name="Tong Y."/>
            <person name="Wang J."/>
            <person name="Yang H."/>
            <person name="Li Z."/>
            <person name="Wang D."/>
            <person name="Zhang A."/>
            <person name="Wang J."/>
        </authorList>
    </citation>
    <scope>NUCLEOTIDE SEQUENCE</scope>
    <source>
        <strain evidence="3">cv. G1812</strain>
    </source>
</reference>
<dbReference type="Proteomes" id="UP000015106">
    <property type="component" value="Chromosome 7"/>
</dbReference>
<feature type="region of interest" description="Disordered" evidence="1">
    <location>
        <begin position="25"/>
        <end position="67"/>
    </location>
</feature>
<dbReference type="EnsemblPlants" id="TuG1812G0700001496.01.T01">
    <property type="protein sequence ID" value="TuG1812G0700001496.01.T01.cds426901"/>
    <property type="gene ID" value="TuG1812G0700001496.01"/>
</dbReference>
<accession>A0A8R7R0G3</accession>
<evidence type="ECO:0000313" key="3">
    <source>
        <dbReference type="Proteomes" id="UP000015106"/>
    </source>
</evidence>
<proteinExistence type="predicted"/>
<keyword evidence="3" id="KW-1185">Reference proteome</keyword>
<sequence>MLKPPPPELHCSAVLTDNAAVSTPFCSPSSTTPELPYAPPPEQSAAAATRTGRECPPSSTIGSGEDEVTKDPIAYYSGALLQNKLYRDVIAFFLCHVILFSGTHLS</sequence>
<reference evidence="2" key="2">
    <citation type="submission" date="2018-03" db="EMBL/GenBank/DDBJ databases">
        <title>The Triticum urartu genome reveals the dynamic nature of wheat genome evolution.</title>
        <authorList>
            <person name="Ling H."/>
            <person name="Ma B."/>
            <person name="Shi X."/>
            <person name="Liu H."/>
            <person name="Dong L."/>
            <person name="Sun H."/>
            <person name="Cao Y."/>
            <person name="Gao Q."/>
            <person name="Zheng S."/>
            <person name="Li Y."/>
            <person name="Yu Y."/>
            <person name="Du H."/>
            <person name="Qi M."/>
            <person name="Li Y."/>
            <person name="Yu H."/>
            <person name="Cui Y."/>
            <person name="Wang N."/>
            <person name="Chen C."/>
            <person name="Wu H."/>
            <person name="Zhao Y."/>
            <person name="Zhang J."/>
            <person name="Li Y."/>
            <person name="Zhou W."/>
            <person name="Zhang B."/>
            <person name="Hu W."/>
            <person name="Eijk M."/>
            <person name="Tang J."/>
            <person name="Witsenboer H."/>
            <person name="Zhao S."/>
            <person name="Li Z."/>
            <person name="Zhang A."/>
            <person name="Wang D."/>
            <person name="Liang C."/>
        </authorList>
    </citation>
    <scope>NUCLEOTIDE SEQUENCE [LARGE SCALE GENOMIC DNA]</scope>
    <source>
        <strain evidence="2">cv. G1812</strain>
    </source>
</reference>